<evidence type="ECO:0000313" key="9">
    <source>
        <dbReference type="Proteomes" id="UP001217417"/>
    </source>
</evidence>
<dbReference type="GO" id="GO:0005634">
    <property type="term" value="C:nucleus"/>
    <property type="evidence" value="ECO:0007669"/>
    <property type="project" value="UniProtKB-SubCell"/>
</dbReference>
<evidence type="ECO:0000256" key="5">
    <source>
        <dbReference type="RuleBase" id="RU000682"/>
    </source>
</evidence>
<comment type="subcellular location">
    <subcellularLocation>
        <location evidence="4 5">Nucleus</location>
    </subcellularLocation>
</comment>
<dbReference type="PANTHER" id="PTHR24324:SF9">
    <property type="entry name" value="HOMEOBOX DOMAIN-CONTAINING PROTEIN"/>
    <property type="match status" value="1"/>
</dbReference>
<evidence type="ECO:0000313" key="8">
    <source>
        <dbReference type="EMBL" id="KAJ8100299.1"/>
    </source>
</evidence>
<dbReference type="Proteomes" id="UP001217417">
    <property type="component" value="Unassembled WGS sequence"/>
</dbReference>
<gene>
    <name evidence="8" type="ORF">POJ06DRAFT_252297</name>
</gene>
<feature type="compositionally biased region" description="Low complexity" evidence="6">
    <location>
        <begin position="114"/>
        <end position="141"/>
    </location>
</feature>
<feature type="compositionally biased region" description="Low complexity" evidence="6">
    <location>
        <begin position="169"/>
        <end position="180"/>
    </location>
</feature>
<feature type="region of interest" description="Disordered" evidence="6">
    <location>
        <begin position="167"/>
        <end position="186"/>
    </location>
</feature>
<organism evidence="8 9">
    <name type="scientific">Lipomyces tetrasporus</name>
    <dbReference type="NCBI Taxonomy" id="54092"/>
    <lineage>
        <taxon>Eukaryota</taxon>
        <taxon>Fungi</taxon>
        <taxon>Dikarya</taxon>
        <taxon>Ascomycota</taxon>
        <taxon>Saccharomycotina</taxon>
        <taxon>Lipomycetes</taxon>
        <taxon>Lipomycetales</taxon>
        <taxon>Lipomycetaceae</taxon>
        <taxon>Lipomyces</taxon>
    </lineage>
</organism>
<proteinExistence type="predicted"/>
<dbReference type="PROSITE" id="PS50071">
    <property type="entry name" value="HOMEOBOX_2"/>
    <property type="match status" value="1"/>
</dbReference>
<feature type="domain" description="Homeobox" evidence="7">
    <location>
        <begin position="33"/>
        <end position="93"/>
    </location>
</feature>
<dbReference type="RefSeq" id="XP_056043749.1">
    <property type="nucleotide sequence ID" value="XM_056187510.1"/>
</dbReference>
<dbReference type="Pfam" id="PF00046">
    <property type="entry name" value="Homeodomain"/>
    <property type="match status" value="1"/>
</dbReference>
<dbReference type="InterPro" id="IPR009057">
    <property type="entry name" value="Homeodomain-like_sf"/>
</dbReference>
<sequence length="287" mass="31260">MLSPQDLTRSTYAFISHSPTTYPLHEPEIDNPPLARRKRRRTSPNELQILYSEFNRCPKPPRVTRIDIAERVGMTEKAVQIWFQNRRQSSRRAAAQQKPNRNASASTSAPTKQPPQSDDNIPSSSSSFSASSSPGPESPTSINFVQYDNDKTHDVKLAAKLQVLPPPLTRSDSLTSTTSSKGVLTPTNSSFTNVMCMAAITSTLSPVITATTAPVPTSIAAAPVSRSSSGSQVRLAMSIDGKAQVVLDRVGDVEDKENASQQIPDTVVESEIECVQNLLRLRSGLWN</sequence>
<dbReference type="InterPro" id="IPR051000">
    <property type="entry name" value="Homeobox_DNA-bind_prot"/>
</dbReference>
<dbReference type="PROSITE" id="PS00027">
    <property type="entry name" value="HOMEOBOX_1"/>
    <property type="match status" value="1"/>
</dbReference>
<evidence type="ECO:0000256" key="2">
    <source>
        <dbReference type="ARBA" id="ARBA00023155"/>
    </source>
</evidence>
<accession>A0AAD7VT26</accession>
<evidence type="ECO:0000256" key="1">
    <source>
        <dbReference type="ARBA" id="ARBA00023125"/>
    </source>
</evidence>
<dbReference type="PANTHER" id="PTHR24324">
    <property type="entry name" value="HOMEOBOX PROTEIN HHEX"/>
    <property type="match status" value="1"/>
</dbReference>
<keyword evidence="2 4" id="KW-0371">Homeobox</keyword>
<dbReference type="AlphaFoldDB" id="A0AAD7VT26"/>
<dbReference type="SUPFAM" id="SSF46689">
    <property type="entry name" value="Homeodomain-like"/>
    <property type="match status" value="1"/>
</dbReference>
<evidence type="ECO:0000259" key="7">
    <source>
        <dbReference type="PROSITE" id="PS50071"/>
    </source>
</evidence>
<dbReference type="CDD" id="cd00086">
    <property type="entry name" value="homeodomain"/>
    <property type="match status" value="1"/>
</dbReference>
<feature type="region of interest" description="Disordered" evidence="6">
    <location>
        <begin position="86"/>
        <end position="144"/>
    </location>
</feature>
<dbReference type="GO" id="GO:0000978">
    <property type="term" value="F:RNA polymerase II cis-regulatory region sequence-specific DNA binding"/>
    <property type="evidence" value="ECO:0007669"/>
    <property type="project" value="TreeGrafter"/>
</dbReference>
<dbReference type="EMBL" id="JARPMG010000005">
    <property type="protein sequence ID" value="KAJ8100299.1"/>
    <property type="molecule type" value="Genomic_DNA"/>
</dbReference>
<dbReference type="InterPro" id="IPR017970">
    <property type="entry name" value="Homeobox_CS"/>
</dbReference>
<dbReference type="GO" id="GO:0030154">
    <property type="term" value="P:cell differentiation"/>
    <property type="evidence" value="ECO:0007669"/>
    <property type="project" value="TreeGrafter"/>
</dbReference>
<evidence type="ECO:0000256" key="4">
    <source>
        <dbReference type="PROSITE-ProRule" id="PRU00108"/>
    </source>
</evidence>
<feature type="compositionally biased region" description="Polar residues" evidence="6">
    <location>
        <begin position="98"/>
        <end position="111"/>
    </location>
</feature>
<dbReference type="InterPro" id="IPR001356">
    <property type="entry name" value="HD"/>
</dbReference>
<protein>
    <recommendedName>
        <fullName evidence="7">Homeobox domain-containing protein</fullName>
    </recommendedName>
</protein>
<evidence type="ECO:0000256" key="6">
    <source>
        <dbReference type="SAM" id="MobiDB-lite"/>
    </source>
</evidence>
<keyword evidence="9" id="KW-1185">Reference proteome</keyword>
<dbReference type="GeneID" id="80882676"/>
<feature type="DNA-binding region" description="Homeobox" evidence="4">
    <location>
        <begin position="35"/>
        <end position="94"/>
    </location>
</feature>
<dbReference type="SMART" id="SM00389">
    <property type="entry name" value="HOX"/>
    <property type="match status" value="1"/>
</dbReference>
<feature type="region of interest" description="Disordered" evidence="6">
    <location>
        <begin position="18"/>
        <end position="44"/>
    </location>
</feature>
<dbReference type="Gene3D" id="1.10.10.60">
    <property type="entry name" value="Homeodomain-like"/>
    <property type="match status" value="1"/>
</dbReference>
<dbReference type="GO" id="GO:0000981">
    <property type="term" value="F:DNA-binding transcription factor activity, RNA polymerase II-specific"/>
    <property type="evidence" value="ECO:0007669"/>
    <property type="project" value="InterPro"/>
</dbReference>
<reference evidence="8" key="1">
    <citation type="submission" date="2023-03" db="EMBL/GenBank/DDBJ databases">
        <title>Near-Complete genome sequence of Lipomyces tetrasporous NRRL Y-64009, an oleaginous yeast capable of growing on lignocellulosic hydrolysates.</title>
        <authorList>
            <consortium name="Lawrence Berkeley National Laboratory"/>
            <person name="Jagtap S.S."/>
            <person name="Liu J.-J."/>
            <person name="Walukiewicz H.E."/>
            <person name="Pangilinan J."/>
            <person name="Lipzen A."/>
            <person name="Ahrendt S."/>
            <person name="Koriabine M."/>
            <person name="Cobaugh K."/>
            <person name="Salamov A."/>
            <person name="Yoshinaga Y."/>
            <person name="Ng V."/>
            <person name="Daum C."/>
            <person name="Grigoriev I.V."/>
            <person name="Slininger P.J."/>
            <person name="Dien B.S."/>
            <person name="Jin Y.-S."/>
            <person name="Rao C.V."/>
        </authorList>
    </citation>
    <scope>NUCLEOTIDE SEQUENCE</scope>
    <source>
        <strain evidence="8">NRRL Y-64009</strain>
    </source>
</reference>
<evidence type="ECO:0000256" key="3">
    <source>
        <dbReference type="ARBA" id="ARBA00023242"/>
    </source>
</evidence>
<name>A0AAD7VT26_9ASCO</name>
<keyword evidence="1 4" id="KW-0238">DNA-binding</keyword>
<comment type="caution">
    <text evidence="8">The sequence shown here is derived from an EMBL/GenBank/DDBJ whole genome shotgun (WGS) entry which is preliminary data.</text>
</comment>
<keyword evidence="3 4" id="KW-0539">Nucleus</keyword>